<keyword evidence="3" id="KW-1185">Reference proteome</keyword>
<name>A0ABN9ESC7_9NEOB</name>
<feature type="compositionally biased region" description="Basic and acidic residues" evidence="1">
    <location>
        <begin position="18"/>
        <end position="29"/>
    </location>
</feature>
<dbReference type="EMBL" id="CATNWA010015794">
    <property type="protein sequence ID" value="CAI9586860.1"/>
    <property type="molecule type" value="Genomic_DNA"/>
</dbReference>
<evidence type="ECO:0000256" key="1">
    <source>
        <dbReference type="SAM" id="MobiDB-lite"/>
    </source>
</evidence>
<reference evidence="2" key="1">
    <citation type="submission" date="2023-05" db="EMBL/GenBank/DDBJ databases">
        <authorList>
            <person name="Stuckert A."/>
        </authorList>
    </citation>
    <scope>NUCLEOTIDE SEQUENCE</scope>
</reference>
<comment type="caution">
    <text evidence="2">The sequence shown here is derived from an EMBL/GenBank/DDBJ whole genome shotgun (WGS) entry which is preliminary data.</text>
</comment>
<gene>
    <name evidence="2" type="ORF">SPARVUS_LOCUS10456239</name>
</gene>
<dbReference type="Proteomes" id="UP001162483">
    <property type="component" value="Unassembled WGS sequence"/>
</dbReference>
<sequence>MGDARNLPAPYIKKIETHQQCEGRPESGHMAECGDGVSSKWGRRTGTHDRLWTTWQQA</sequence>
<feature type="region of interest" description="Disordered" evidence="1">
    <location>
        <begin position="18"/>
        <end position="47"/>
    </location>
</feature>
<evidence type="ECO:0000313" key="3">
    <source>
        <dbReference type="Proteomes" id="UP001162483"/>
    </source>
</evidence>
<evidence type="ECO:0000313" key="2">
    <source>
        <dbReference type="EMBL" id="CAI9586860.1"/>
    </source>
</evidence>
<organism evidence="2 3">
    <name type="scientific">Staurois parvus</name>
    <dbReference type="NCBI Taxonomy" id="386267"/>
    <lineage>
        <taxon>Eukaryota</taxon>
        <taxon>Metazoa</taxon>
        <taxon>Chordata</taxon>
        <taxon>Craniata</taxon>
        <taxon>Vertebrata</taxon>
        <taxon>Euteleostomi</taxon>
        <taxon>Amphibia</taxon>
        <taxon>Batrachia</taxon>
        <taxon>Anura</taxon>
        <taxon>Neobatrachia</taxon>
        <taxon>Ranoidea</taxon>
        <taxon>Ranidae</taxon>
        <taxon>Staurois</taxon>
    </lineage>
</organism>
<proteinExistence type="predicted"/>
<accession>A0ABN9ESC7</accession>
<protein>
    <submittedName>
        <fullName evidence="2">Uncharacterized protein</fullName>
    </submittedName>
</protein>